<dbReference type="InterPro" id="IPR036709">
    <property type="entry name" value="Autotransporte_beta_dom_sf"/>
</dbReference>
<comment type="caution">
    <text evidence="2">The sequence shown here is derived from an EMBL/GenBank/DDBJ whole genome shotgun (WGS) entry which is preliminary data.</text>
</comment>
<evidence type="ECO:0000313" key="2">
    <source>
        <dbReference type="EMBL" id="NJB99151.1"/>
    </source>
</evidence>
<evidence type="ECO:0000259" key="1">
    <source>
        <dbReference type="PROSITE" id="PS51208"/>
    </source>
</evidence>
<gene>
    <name evidence="2" type="ORF">GGR89_003492</name>
</gene>
<dbReference type="SUPFAM" id="SSF103515">
    <property type="entry name" value="Autotransporter"/>
    <property type="match status" value="1"/>
</dbReference>
<dbReference type="Proteomes" id="UP000531251">
    <property type="component" value="Unassembled WGS sequence"/>
</dbReference>
<dbReference type="AlphaFoldDB" id="A0A7X6BEP7"/>
<dbReference type="PROSITE" id="PS51208">
    <property type="entry name" value="AUTOTRANSPORTER"/>
    <property type="match status" value="1"/>
</dbReference>
<accession>A0A7X6BEP7</accession>
<proteinExistence type="predicted"/>
<sequence>MDLRFDSRNVRSLTGTLGARLETERRYGGVTMTPRLRFEWNHELQDAAAQRLDYADIPGQALYSISTFGWSRNQYQLSLGTRMVLPRNWTVDLEGGFRGGGQETAGTLRILVGKEF</sequence>
<reference evidence="2 3" key="1">
    <citation type="submission" date="2020-03" db="EMBL/GenBank/DDBJ databases">
        <title>Genomic Encyclopedia of Type Strains, Phase IV (KMG-IV): sequencing the most valuable type-strain genomes for metagenomic binning, comparative biology and taxonomic classification.</title>
        <authorList>
            <person name="Goeker M."/>
        </authorList>
    </citation>
    <scope>NUCLEOTIDE SEQUENCE [LARGE SCALE GENOMIC DNA]</scope>
    <source>
        <strain evidence="2 3">DSM 7225</strain>
    </source>
</reference>
<organism evidence="2 3">
    <name type="scientific">Sphingomonas trueperi</name>
    <dbReference type="NCBI Taxonomy" id="53317"/>
    <lineage>
        <taxon>Bacteria</taxon>
        <taxon>Pseudomonadati</taxon>
        <taxon>Pseudomonadota</taxon>
        <taxon>Alphaproteobacteria</taxon>
        <taxon>Sphingomonadales</taxon>
        <taxon>Sphingomonadaceae</taxon>
        <taxon>Sphingomonas</taxon>
    </lineage>
</organism>
<evidence type="ECO:0000313" key="3">
    <source>
        <dbReference type="Proteomes" id="UP000531251"/>
    </source>
</evidence>
<feature type="domain" description="Autotransporter" evidence="1">
    <location>
        <begin position="1"/>
        <end position="116"/>
    </location>
</feature>
<protein>
    <submittedName>
        <fullName evidence="2">Uncharacterized protein with beta-barrel porin domain</fullName>
    </submittedName>
</protein>
<dbReference type="Pfam" id="PF03797">
    <property type="entry name" value="Autotransporter"/>
    <property type="match status" value="1"/>
</dbReference>
<dbReference type="InterPro" id="IPR005546">
    <property type="entry name" value="Autotransporte_beta"/>
</dbReference>
<dbReference type="EMBL" id="JAATJB010000013">
    <property type="protein sequence ID" value="NJB99151.1"/>
    <property type="molecule type" value="Genomic_DNA"/>
</dbReference>
<name>A0A7X6BEP7_9SPHN</name>
<dbReference type="Gene3D" id="2.40.128.130">
    <property type="entry name" value="Autotransporter beta-domain"/>
    <property type="match status" value="1"/>
</dbReference>
<keyword evidence="3" id="KW-1185">Reference proteome</keyword>